<dbReference type="GO" id="GO:0005634">
    <property type="term" value="C:nucleus"/>
    <property type="evidence" value="ECO:0007669"/>
    <property type="project" value="UniProtKB-SubCell"/>
</dbReference>
<comment type="subcellular location">
    <subcellularLocation>
        <location evidence="1">Nucleus</location>
    </subcellularLocation>
</comment>
<protein>
    <recommendedName>
        <fullName evidence="3">Protein Dr1</fullName>
    </recommendedName>
    <alternativeName>
        <fullName evidence="6">Down-regulator of transcription 1</fullName>
    </alternativeName>
    <alternativeName>
        <fullName evidence="5">Negative cofactor 2-beta</fullName>
    </alternativeName>
    <alternativeName>
        <fullName evidence="7">TATA-binding protein-associated phosphoprotein</fullName>
    </alternativeName>
</protein>
<dbReference type="InterPro" id="IPR003958">
    <property type="entry name" value="CBFA_NFYB_domain"/>
</dbReference>
<evidence type="ECO:0000313" key="10">
    <source>
        <dbReference type="EMBL" id="KAL2098006.1"/>
    </source>
</evidence>
<dbReference type="GO" id="GO:0051302">
    <property type="term" value="P:regulation of cell division"/>
    <property type="evidence" value="ECO:0007669"/>
    <property type="project" value="UniProtKB-ARBA"/>
</dbReference>
<reference evidence="10 11" key="1">
    <citation type="submission" date="2024-09" db="EMBL/GenBank/DDBJ databases">
        <title>A chromosome-level genome assembly of Gray's grenadier anchovy, Coilia grayii.</title>
        <authorList>
            <person name="Fu Z."/>
        </authorList>
    </citation>
    <scope>NUCLEOTIDE SEQUENCE [LARGE SCALE GENOMIC DNA]</scope>
    <source>
        <strain evidence="10">G4</strain>
        <tissue evidence="10">Muscle</tissue>
    </source>
</reference>
<evidence type="ECO:0000259" key="9">
    <source>
        <dbReference type="Pfam" id="PF00808"/>
    </source>
</evidence>
<keyword evidence="4" id="KW-0539">Nucleus</keyword>
<proteinExistence type="inferred from homology"/>
<comment type="similarity">
    <text evidence="2">Belongs to the NC2 beta/DR1 family.</text>
</comment>
<evidence type="ECO:0000256" key="1">
    <source>
        <dbReference type="ARBA" id="ARBA00004123"/>
    </source>
</evidence>
<comment type="caution">
    <text evidence="10">The sequence shown here is derived from an EMBL/GenBank/DDBJ whole genome shotgun (WGS) entry which is preliminary data.</text>
</comment>
<dbReference type="InterPro" id="IPR009072">
    <property type="entry name" value="Histone-fold"/>
</dbReference>
<keyword evidence="11" id="KW-1185">Reference proteome</keyword>
<dbReference type="Gene3D" id="1.10.20.10">
    <property type="entry name" value="Histone, subunit A"/>
    <property type="match status" value="1"/>
</dbReference>
<dbReference type="FunFam" id="1.10.20.10:FF:000019">
    <property type="entry name" value="Negative cofactor 2 beta"/>
    <property type="match status" value="1"/>
</dbReference>
<evidence type="ECO:0000256" key="7">
    <source>
        <dbReference type="ARBA" id="ARBA00082454"/>
    </source>
</evidence>
<dbReference type="PANTHER" id="PTHR46138">
    <property type="entry name" value="PROTEIN DR1"/>
    <property type="match status" value="1"/>
</dbReference>
<evidence type="ECO:0000256" key="2">
    <source>
        <dbReference type="ARBA" id="ARBA00009245"/>
    </source>
</evidence>
<feature type="region of interest" description="Disordered" evidence="8">
    <location>
        <begin position="147"/>
        <end position="176"/>
    </location>
</feature>
<feature type="compositionally biased region" description="Low complexity" evidence="8">
    <location>
        <begin position="148"/>
        <end position="161"/>
    </location>
</feature>
<evidence type="ECO:0000256" key="3">
    <source>
        <dbReference type="ARBA" id="ARBA00018742"/>
    </source>
</evidence>
<evidence type="ECO:0000256" key="4">
    <source>
        <dbReference type="ARBA" id="ARBA00023242"/>
    </source>
</evidence>
<organism evidence="10 11">
    <name type="scientific">Coilia grayii</name>
    <name type="common">Gray's grenadier anchovy</name>
    <dbReference type="NCBI Taxonomy" id="363190"/>
    <lineage>
        <taxon>Eukaryota</taxon>
        <taxon>Metazoa</taxon>
        <taxon>Chordata</taxon>
        <taxon>Craniata</taxon>
        <taxon>Vertebrata</taxon>
        <taxon>Euteleostomi</taxon>
        <taxon>Actinopterygii</taxon>
        <taxon>Neopterygii</taxon>
        <taxon>Teleostei</taxon>
        <taxon>Clupei</taxon>
        <taxon>Clupeiformes</taxon>
        <taxon>Clupeoidei</taxon>
        <taxon>Engraulidae</taxon>
        <taxon>Coilinae</taxon>
        <taxon>Coilia</taxon>
    </lineage>
</organism>
<feature type="domain" description="Transcription factor CBF/NF-Y/archaeal histone" evidence="9">
    <location>
        <begin position="18"/>
        <end position="77"/>
    </location>
</feature>
<evidence type="ECO:0000313" key="11">
    <source>
        <dbReference type="Proteomes" id="UP001591681"/>
    </source>
</evidence>
<dbReference type="InterPro" id="IPR042225">
    <property type="entry name" value="Ncb2"/>
</dbReference>
<dbReference type="SUPFAM" id="SSF47113">
    <property type="entry name" value="Histone-fold"/>
    <property type="match status" value="1"/>
</dbReference>
<accession>A0ABD1KFM1</accession>
<evidence type="ECO:0000256" key="6">
    <source>
        <dbReference type="ARBA" id="ARBA00032651"/>
    </source>
</evidence>
<dbReference type="PANTHER" id="PTHR46138:SF1">
    <property type="entry name" value="PROTEIN DR1"/>
    <property type="match status" value="1"/>
</dbReference>
<dbReference type="CDD" id="cd22905">
    <property type="entry name" value="HFD_Dr1"/>
    <property type="match status" value="1"/>
</dbReference>
<dbReference type="AlphaFoldDB" id="A0ABD1KFM1"/>
<dbReference type="EMBL" id="JBHFQA010000006">
    <property type="protein sequence ID" value="KAL2098006.1"/>
    <property type="molecule type" value="Genomic_DNA"/>
</dbReference>
<evidence type="ECO:0000256" key="5">
    <source>
        <dbReference type="ARBA" id="ARBA00030451"/>
    </source>
</evidence>
<sequence>MSSPSTSSKDDDLAITRSTINQILQETVPSVRVSNDARELVFNCCSEFLTHFSSVVSEMCDKSKKKMISPSHVFSALESLGFESYIPEVEKVLQDCKTVARKKTKSRLENHGIPEDELLRQQQDLFAQARQQQAQQTLKEWRDVQLTAQQAQESASAAGQQDGCSTHQDEEEDNAM</sequence>
<dbReference type="Pfam" id="PF00808">
    <property type="entry name" value="CBFD_NFYB_HMF"/>
    <property type="match status" value="1"/>
</dbReference>
<name>A0ABD1KFM1_9TELE</name>
<dbReference type="GO" id="GO:0140672">
    <property type="term" value="C:ATAC complex"/>
    <property type="evidence" value="ECO:0007669"/>
    <property type="project" value="UniProtKB-ARBA"/>
</dbReference>
<dbReference type="Proteomes" id="UP001591681">
    <property type="component" value="Unassembled WGS sequence"/>
</dbReference>
<gene>
    <name evidence="10" type="ORF">ACEWY4_007213</name>
</gene>
<evidence type="ECO:0000256" key="8">
    <source>
        <dbReference type="SAM" id="MobiDB-lite"/>
    </source>
</evidence>